<evidence type="ECO:0000313" key="1">
    <source>
        <dbReference type="EMBL" id="XAI71269.1"/>
    </source>
</evidence>
<protein>
    <submittedName>
        <fullName evidence="1">Uncharacterized protein</fullName>
    </submittedName>
</protein>
<accession>A0AAU6W5F3</accession>
<sequence>MVNPVPNSGEVRPITFVGRELPEKFRQENLMKTMDFIMELQERLPLSGRVVVTKHATPEIGDYETLIACPPDNTLYRLYNDGLKQSWGKAGTVRFN</sequence>
<reference evidence="1" key="1">
    <citation type="journal article" date="2024" name="J. Gen. Virol.">
        <title>Novel phages of Pseudomonas syringae unveil numerous potential auxiliary metabolic genes.</title>
        <authorList>
            <person name="Feltin C."/>
            <person name="Garneau J.R."/>
            <person name="Morris C.E."/>
            <person name="Berard A."/>
            <person name="Torres-Barcelo C."/>
        </authorList>
    </citation>
    <scope>NUCLEOTIDE SEQUENCE</scope>
</reference>
<name>A0AAU6W5F3_9VIRU</name>
<gene>
    <name evidence="1" type="ORF">Cygsa01_00223</name>
</gene>
<dbReference type="EMBL" id="PP179332">
    <property type="protein sequence ID" value="XAI71269.1"/>
    <property type="molecule type" value="Genomic_DNA"/>
</dbReference>
<organism evidence="1">
    <name type="scientific">Pseudomonas phage Cygsa01</name>
    <dbReference type="NCBI Taxonomy" id="3138529"/>
    <lineage>
        <taxon>Viruses</taxon>
    </lineage>
</organism>
<proteinExistence type="predicted"/>